<dbReference type="GO" id="GO:0046872">
    <property type="term" value="F:metal ion binding"/>
    <property type="evidence" value="ECO:0007669"/>
    <property type="project" value="InterPro"/>
</dbReference>
<organism evidence="4 5">
    <name type="scientific">Candidatus Anaerostipes avistercoris</name>
    <dbReference type="NCBI Taxonomy" id="2838462"/>
    <lineage>
        <taxon>Bacteria</taxon>
        <taxon>Bacillati</taxon>
        <taxon>Bacillota</taxon>
        <taxon>Clostridia</taxon>
        <taxon>Lachnospirales</taxon>
        <taxon>Lachnospiraceae</taxon>
        <taxon>Anaerostipes</taxon>
    </lineage>
</organism>
<dbReference type="Proteomes" id="UP000823904">
    <property type="component" value="Unassembled WGS sequence"/>
</dbReference>
<dbReference type="InterPro" id="IPR035873">
    <property type="entry name" value="PhpC"/>
</dbReference>
<gene>
    <name evidence="4" type="ORF">H9754_06040</name>
</gene>
<proteinExistence type="predicted"/>
<evidence type="ECO:0000259" key="3">
    <source>
        <dbReference type="Pfam" id="PF25137"/>
    </source>
</evidence>
<dbReference type="InterPro" id="IPR001670">
    <property type="entry name" value="ADH_Fe/GldA"/>
</dbReference>
<dbReference type="Gene3D" id="3.40.50.1970">
    <property type="match status" value="1"/>
</dbReference>
<evidence type="ECO:0000313" key="5">
    <source>
        <dbReference type="Proteomes" id="UP000823904"/>
    </source>
</evidence>
<protein>
    <submittedName>
        <fullName evidence="4">Phosphonoacetaldehyde reductase</fullName>
    </submittedName>
</protein>
<dbReference type="GO" id="GO:0004022">
    <property type="term" value="F:alcohol dehydrogenase (NAD+) activity"/>
    <property type="evidence" value="ECO:0007669"/>
    <property type="project" value="TreeGrafter"/>
</dbReference>
<dbReference type="CDD" id="cd08182">
    <property type="entry name" value="HEPD"/>
    <property type="match status" value="1"/>
</dbReference>
<feature type="domain" description="Alcohol dehydrogenase iron-type/glycerol dehydrogenase GldA" evidence="2">
    <location>
        <begin position="22"/>
        <end position="185"/>
    </location>
</feature>
<dbReference type="Gene3D" id="1.20.1090.10">
    <property type="entry name" value="Dehydroquinate synthase-like - alpha domain"/>
    <property type="match status" value="1"/>
</dbReference>
<reference evidence="4" key="2">
    <citation type="submission" date="2021-04" db="EMBL/GenBank/DDBJ databases">
        <authorList>
            <person name="Gilroy R."/>
        </authorList>
    </citation>
    <scope>NUCLEOTIDE SEQUENCE</scope>
    <source>
        <strain evidence="4">ChiSjej3B21-8574</strain>
    </source>
</reference>
<dbReference type="PANTHER" id="PTHR11496:SF83">
    <property type="entry name" value="HYDROXYACID-OXOACID TRANSHYDROGENASE, MITOCHONDRIAL"/>
    <property type="match status" value="1"/>
</dbReference>
<evidence type="ECO:0000313" key="4">
    <source>
        <dbReference type="EMBL" id="HJC50128.1"/>
    </source>
</evidence>
<accession>A0A9D2T7R8</accession>
<dbReference type="EMBL" id="DWWD01000023">
    <property type="protein sequence ID" value="HJC50128.1"/>
    <property type="molecule type" value="Genomic_DNA"/>
</dbReference>
<reference evidence="4" key="1">
    <citation type="journal article" date="2021" name="PeerJ">
        <title>Extensive microbial diversity within the chicken gut microbiome revealed by metagenomics and culture.</title>
        <authorList>
            <person name="Gilroy R."/>
            <person name="Ravi A."/>
            <person name="Getino M."/>
            <person name="Pursley I."/>
            <person name="Horton D.L."/>
            <person name="Alikhan N.F."/>
            <person name="Baker D."/>
            <person name="Gharbi K."/>
            <person name="Hall N."/>
            <person name="Watson M."/>
            <person name="Adriaenssens E.M."/>
            <person name="Foster-Nyarko E."/>
            <person name="Jarju S."/>
            <person name="Secka A."/>
            <person name="Antonio M."/>
            <person name="Oren A."/>
            <person name="Chaudhuri R.R."/>
            <person name="La Ragione R."/>
            <person name="Hildebrand F."/>
            <person name="Pallen M.J."/>
        </authorList>
    </citation>
    <scope>NUCLEOTIDE SEQUENCE</scope>
    <source>
        <strain evidence="4">ChiSjej3B21-8574</strain>
    </source>
</reference>
<feature type="domain" description="Fe-containing alcohol dehydrogenase-like C-terminal" evidence="3">
    <location>
        <begin position="196"/>
        <end position="378"/>
    </location>
</feature>
<dbReference type="InterPro" id="IPR039697">
    <property type="entry name" value="Alcohol_dehydrogenase_Fe"/>
</dbReference>
<dbReference type="GO" id="GO:0017000">
    <property type="term" value="P:antibiotic biosynthetic process"/>
    <property type="evidence" value="ECO:0007669"/>
    <property type="project" value="InterPro"/>
</dbReference>
<comment type="caution">
    <text evidence="4">The sequence shown here is derived from an EMBL/GenBank/DDBJ whole genome shotgun (WGS) entry which is preliminary data.</text>
</comment>
<keyword evidence="1" id="KW-0560">Oxidoreductase</keyword>
<dbReference type="AlphaFoldDB" id="A0A9D2T7R8"/>
<name>A0A9D2T7R8_9FIRM</name>
<dbReference type="Pfam" id="PF00465">
    <property type="entry name" value="Fe-ADH"/>
    <property type="match status" value="1"/>
</dbReference>
<sequence length="379" mass="41615">MKYDPYCAVEIEFSDMQGLHDVINHCDESKKTLVMCDKFTTDLWGITDEIQSGVDAGYLAWVSKCPGNPNQQDIIDALEIVGDLNPSQILAIGGGSTIDLAKAISAFYYLFKEKGIKPDLDNVTDGLKNKTYTQPHQFIDIIALPSAAGTGSEVTRFATIWDVNKVSKFSIDCQENYAKKAIVIPDLTLTLPPRLTLSTGLDALSHAMESFWAKPTTYVVKDIALRAIDLIMTYLPQVLKDPKNLELRTGMSRGALLAGMAFAKTRTTACHSISYPITMQYGVEHGLACALSLDAVSKINREKTVLADDLFAVLEKHGGLKDWMDKTSEGIVDIRLSALGVPKEGIDKIVEGTFTKGRMDNNPVDISPEQVKEILLSVY</sequence>
<dbReference type="SUPFAM" id="SSF56796">
    <property type="entry name" value="Dehydroquinate synthase-like"/>
    <property type="match status" value="1"/>
</dbReference>
<dbReference type="Pfam" id="PF25137">
    <property type="entry name" value="ADH_Fe_C"/>
    <property type="match status" value="1"/>
</dbReference>
<evidence type="ECO:0000259" key="2">
    <source>
        <dbReference type="Pfam" id="PF00465"/>
    </source>
</evidence>
<dbReference type="PANTHER" id="PTHR11496">
    <property type="entry name" value="ALCOHOL DEHYDROGENASE"/>
    <property type="match status" value="1"/>
</dbReference>
<dbReference type="InterPro" id="IPR056798">
    <property type="entry name" value="ADH_Fe_C"/>
</dbReference>
<evidence type="ECO:0000256" key="1">
    <source>
        <dbReference type="ARBA" id="ARBA00023002"/>
    </source>
</evidence>